<feature type="domain" description="ABC transmembrane type-1" evidence="11">
    <location>
        <begin position="311"/>
        <end position="622"/>
    </location>
</feature>
<evidence type="ECO:0000313" key="13">
    <source>
        <dbReference type="Proteomes" id="UP000054097"/>
    </source>
</evidence>
<dbReference type="HOGENOM" id="CLU_000604_27_6_1"/>
<feature type="region of interest" description="Disordered" evidence="8">
    <location>
        <begin position="1547"/>
        <end position="1578"/>
    </location>
</feature>
<evidence type="ECO:0000259" key="10">
    <source>
        <dbReference type="PROSITE" id="PS50893"/>
    </source>
</evidence>
<keyword evidence="3 9" id="KW-0812">Transmembrane</keyword>
<feature type="region of interest" description="Disordered" evidence="8">
    <location>
        <begin position="681"/>
        <end position="733"/>
    </location>
</feature>
<feature type="domain" description="ABC transporter" evidence="10">
    <location>
        <begin position="1427"/>
        <end position="1695"/>
    </location>
</feature>
<feature type="transmembrane region" description="Helical" evidence="9">
    <location>
        <begin position="563"/>
        <end position="585"/>
    </location>
</feature>
<dbReference type="GO" id="GO:0016887">
    <property type="term" value="F:ATP hydrolysis activity"/>
    <property type="evidence" value="ECO:0007669"/>
    <property type="project" value="InterPro"/>
</dbReference>
<dbReference type="SUPFAM" id="SSF52540">
    <property type="entry name" value="P-loop containing nucleoside triphosphate hydrolases"/>
    <property type="match status" value="2"/>
</dbReference>
<feature type="transmembrane region" description="Helical" evidence="9">
    <location>
        <begin position="1315"/>
        <end position="1338"/>
    </location>
</feature>
<dbReference type="InterPro" id="IPR003593">
    <property type="entry name" value="AAA+_ATPase"/>
</dbReference>
<sequence length="1703" mass="190392">MWVIARTRQLVLEIINNDPFFIDGYVFLLVAFLYLKRRVPPLPAAIRRHFWPFKEFINIREAEALAQGVNSSIPVDIEPSIDRAARRRDHILAGFGTCQTLVWASICLYTMYKMPLIDPRQEDSELVSNAFISSLAWGYTCRPANYPRRTPAYDFLILYLVLLLRALEIIAVPAYQSYVWQSNYFTEKWGLYATAMNICVLAYLISVVLKTPVAQPGEHSGISPSAIGTTISPEDYTTLWNWITFSWMTPLTRKESLYKEEDVWNLTPTMASLALYTKYKDVGKRYKTSDGKLTSWSFFKHWWACNSLDMILLFSVSIISILLDFTSPLFIKLILDNITLLRNETNPVKARQLRALAMMYAFATFICTFARALINLQGLFRGRRAGTRSRNEIMIAIYEKALKRRDVITPPSTSNNSDPLKDAPNSREKQEAAADLGKVVNLMSSDATTLEETINMPYIFCDAPLKIIFAFIFLYHLLGWSAFAGLTVFGIVSPLNHIVSSRASKVFQNRQKASDRKMTLLNEMIAEIKFIKFMASEDRWIKRALAARAEELKYIRQSRYIDLIFSLFWNGTPIAVTVVSLSTFIWNGNRLSVSTAFTAILLFSMMSQSLSTFPMVLVRVLKVKISIKRISDFLSEQEVDPVATSLKPEDASLPQIRRDESTFVREHLGIENGFFEWSAPDRGTKDLTSEGSPQKKSRWKLGSWSKPVASESPPLPTLPNAAPDSTDTPTHSSEALEQLTEDFTAENGTSATPSRPIVAERQFQLRGINVIFPPGELSLIVGPTACGKTALLRALLGEMYTLPLQPESSGTTNIFLPRDPTRLIESTGMRSYVSYASQTPWLEHLSIKENILFGSEFDEIRYKQVLECCALNPDLRVLEDGDETEIGERGVTLSGGQKARVALARAVYAPTGFVLLDDPLSAVDSHTARFLVERLFRGPLLAHRTVVLVTHHVDLVLPLAGYLVKMQDGSIETQGTVSDLTARSILDNIKSQLPEGTTERTESAAAEALETMEYLPKNMKSRKKLIEEEERARGSVKWSIYHKYITASAYSIWVAYLFFTMLRAGIQIGEKLWIQIWGEAYDSAPAFTPANTLHARQAQWQLSPVTTWVPGFRAKSPMFPPADEHPFFYVGVFASIGLALLISELLGSGVLILGSYRASRILFGRTLDSVTRATMRFHDTTPTGRILNRFSKDYNVIDTTMGFSFAYSLSCLSTILLSVITIVVVSPGFILPGTIIGLAYLHISRIYTRTTRPLKRLDSTTISPIFSSFRTTLEGLATIRAFSAERRFIAQLMNTLDASTKCTWAYWMMNRWCMVVFDIIGAVTILVVMVLLITFAQTGVFHGNSQELLNRGWNPSSGFEGLVIVTAMSFTSSVYWACRFLTQLELDLNSVERISEYETIPQEPHAVVESNKPPAWWPSTASQADFISVENLVIKYAPDLPAVLHGVSFKVRSGERVGLVGRTGSGKSTLATAFLRFVEPHKGRIIIDGLDISTIGLQDLRSRVTFIPQDCVLFSGTIRENLDPDNEYTDAACLDVLHRVHLVDKSTTSTRPPSVLDTSISDPTKLPSPSNPPSAENSVTKQAIVKLDSVVAPAGGNFSHGQRQLIALARALLRKTSVIVMDEATSSIDFETDTKIQEALREEFQSSCVITVAHRLQTILHYDRVIVMDTGRIVENGTPTDLMADVEGVFHSMCSKAGITATL</sequence>
<dbReference type="Gene3D" id="3.40.50.300">
    <property type="entry name" value="P-loop containing nucleotide triphosphate hydrolases"/>
    <property type="match status" value="2"/>
</dbReference>
<evidence type="ECO:0000313" key="12">
    <source>
        <dbReference type="EMBL" id="KIM21838.1"/>
    </source>
</evidence>
<evidence type="ECO:0000256" key="4">
    <source>
        <dbReference type="ARBA" id="ARBA00022741"/>
    </source>
</evidence>
<keyword evidence="4" id="KW-0547">Nucleotide-binding</keyword>
<dbReference type="Proteomes" id="UP000054097">
    <property type="component" value="Unassembled WGS sequence"/>
</dbReference>
<feature type="transmembrane region" description="Helical" evidence="9">
    <location>
        <begin position="467"/>
        <end position="492"/>
    </location>
</feature>
<keyword evidence="2" id="KW-0813">Transport</keyword>
<dbReference type="InterPro" id="IPR036640">
    <property type="entry name" value="ABC1_TM_sf"/>
</dbReference>
<keyword evidence="5" id="KW-0067">ATP-binding</keyword>
<feature type="region of interest" description="Disordered" evidence="8">
    <location>
        <begin position="408"/>
        <end position="427"/>
    </location>
</feature>
<feature type="transmembrane region" description="Helical" evidence="9">
    <location>
        <begin position="1041"/>
        <end position="1059"/>
    </location>
</feature>
<dbReference type="PROSITE" id="PS00211">
    <property type="entry name" value="ABC_TRANSPORTER_1"/>
    <property type="match status" value="2"/>
</dbReference>
<feature type="transmembrane region" description="Helical" evidence="9">
    <location>
        <begin position="355"/>
        <end position="374"/>
    </location>
</feature>
<dbReference type="InterPro" id="IPR050173">
    <property type="entry name" value="ABC_transporter_C-like"/>
</dbReference>
<feature type="compositionally biased region" description="Polar residues" evidence="8">
    <location>
        <begin position="723"/>
        <end position="733"/>
    </location>
</feature>
<dbReference type="OrthoDB" id="6500128at2759"/>
<evidence type="ECO:0000259" key="11">
    <source>
        <dbReference type="PROSITE" id="PS50929"/>
    </source>
</evidence>
<dbReference type="SUPFAM" id="SSF90123">
    <property type="entry name" value="ABC transporter transmembrane region"/>
    <property type="match status" value="2"/>
</dbReference>
<dbReference type="CDD" id="cd03250">
    <property type="entry name" value="ABCC_MRP_domain1"/>
    <property type="match status" value="1"/>
</dbReference>
<feature type="compositionally biased region" description="Polar residues" evidence="8">
    <location>
        <begin position="1547"/>
        <end position="1562"/>
    </location>
</feature>
<keyword evidence="6 9" id="KW-1133">Transmembrane helix</keyword>
<dbReference type="PROSITE" id="PS50893">
    <property type="entry name" value="ABC_TRANSPORTER_2"/>
    <property type="match status" value="2"/>
</dbReference>
<feature type="domain" description="ABC transmembrane type-1" evidence="11">
    <location>
        <begin position="1129"/>
        <end position="1339"/>
    </location>
</feature>
<gene>
    <name evidence="12" type="ORF">M408DRAFT_333216</name>
</gene>
<dbReference type="FunFam" id="3.40.50.300:FF:001354">
    <property type="entry name" value="ATP-binding cassette (ABC) transporter, putative"/>
    <property type="match status" value="1"/>
</dbReference>
<evidence type="ECO:0000256" key="8">
    <source>
        <dbReference type="SAM" id="MobiDB-lite"/>
    </source>
</evidence>
<keyword evidence="13" id="KW-1185">Reference proteome</keyword>
<dbReference type="Pfam" id="PF00664">
    <property type="entry name" value="ABC_membrane"/>
    <property type="match status" value="2"/>
</dbReference>
<feature type="transmembrane region" description="Helical" evidence="9">
    <location>
        <begin position="91"/>
        <end position="112"/>
    </location>
</feature>
<evidence type="ECO:0000256" key="6">
    <source>
        <dbReference type="ARBA" id="ARBA00022989"/>
    </source>
</evidence>
<dbReference type="InterPro" id="IPR011527">
    <property type="entry name" value="ABC1_TM_dom"/>
</dbReference>
<accession>A0A0C2W5W0</accession>
<feature type="transmembrane region" description="Helical" evidence="9">
    <location>
        <begin position="310"/>
        <end position="335"/>
    </location>
</feature>
<feature type="transmembrane region" description="Helical" evidence="9">
    <location>
        <begin position="1127"/>
        <end position="1153"/>
    </location>
</feature>
<evidence type="ECO:0000256" key="1">
    <source>
        <dbReference type="ARBA" id="ARBA00004370"/>
    </source>
</evidence>
<feature type="transmembrane region" description="Helical" evidence="9">
    <location>
        <begin position="1202"/>
        <end position="1223"/>
    </location>
</feature>
<organism evidence="12 13">
    <name type="scientific">Serendipita vermifera MAFF 305830</name>
    <dbReference type="NCBI Taxonomy" id="933852"/>
    <lineage>
        <taxon>Eukaryota</taxon>
        <taxon>Fungi</taxon>
        <taxon>Dikarya</taxon>
        <taxon>Basidiomycota</taxon>
        <taxon>Agaricomycotina</taxon>
        <taxon>Agaricomycetes</taxon>
        <taxon>Sebacinales</taxon>
        <taxon>Serendipitaceae</taxon>
        <taxon>Serendipita</taxon>
    </lineage>
</organism>
<dbReference type="PROSITE" id="PS50929">
    <property type="entry name" value="ABC_TM1F"/>
    <property type="match status" value="2"/>
</dbReference>
<feature type="transmembrane region" description="Helical" evidence="9">
    <location>
        <begin position="189"/>
        <end position="209"/>
    </location>
</feature>
<dbReference type="GO" id="GO:0005524">
    <property type="term" value="F:ATP binding"/>
    <property type="evidence" value="ECO:0007669"/>
    <property type="project" value="UniProtKB-KW"/>
</dbReference>
<comment type="subcellular location">
    <subcellularLocation>
        <location evidence="1">Membrane</location>
    </subcellularLocation>
</comment>
<feature type="domain" description="ABC transporter" evidence="10">
    <location>
        <begin position="743"/>
        <end position="993"/>
    </location>
</feature>
<evidence type="ECO:0000256" key="2">
    <source>
        <dbReference type="ARBA" id="ARBA00022448"/>
    </source>
</evidence>
<dbReference type="GO" id="GO:0016020">
    <property type="term" value="C:membrane"/>
    <property type="evidence" value="ECO:0007669"/>
    <property type="project" value="UniProtKB-SubCell"/>
</dbReference>
<reference evidence="13" key="2">
    <citation type="submission" date="2015-01" db="EMBL/GenBank/DDBJ databases">
        <title>Evolutionary Origins and Diversification of the Mycorrhizal Mutualists.</title>
        <authorList>
            <consortium name="DOE Joint Genome Institute"/>
            <consortium name="Mycorrhizal Genomics Consortium"/>
            <person name="Kohler A."/>
            <person name="Kuo A."/>
            <person name="Nagy L.G."/>
            <person name="Floudas D."/>
            <person name="Copeland A."/>
            <person name="Barry K.W."/>
            <person name="Cichocki N."/>
            <person name="Veneault-Fourrey C."/>
            <person name="LaButti K."/>
            <person name="Lindquist E.A."/>
            <person name="Lipzen A."/>
            <person name="Lundell T."/>
            <person name="Morin E."/>
            <person name="Murat C."/>
            <person name="Riley R."/>
            <person name="Ohm R."/>
            <person name="Sun H."/>
            <person name="Tunlid A."/>
            <person name="Henrissat B."/>
            <person name="Grigoriev I.V."/>
            <person name="Hibbett D.S."/>
            <person name="Martin F."/>
        </authorList>
    </citation>
    <scope>NUCLEOTIDE SEQUENCE [LARGE SCALE GENOMIC DNA]</scope>
    <source>
        <strain evidence="13">MAFF 305830</strain>
    </source>
</reference>
<evidence type="ECO:0008006" key="14">
    <source>
        <dbReference type="Google" id="ProtNLM"/>
    </source>
</evidence>
<name>A0A0C2W5W0_SERVB</name>
<dbReference type="CDD" id="cd18604">
    <property type="entry name" value="ABC_6TM_VMR1_D2_like"/>
    <property type="match status" value="1"/>
</dbReference>
<dbReference type="GO" id="GO:0140359">
    <property type="term" value="F:ABC-type transporter activity"/>
    <property type="evidence" value="ECO:0007669"/>
    <property type="project" value="InterPro"/>
</dbReference>
<dbReference type="SMART" id="SM00382">
    <property type="entry name" value="AAA"/>
    <property type="match status" value="2"/>
</dbReference>
<dbReference type="InterPro" id="IPR003439">
    <property type="entry name" value="ABC_transporter-like_ATP-bd"/>
</dbReference>
<evidence type="ECO:0000256" key="7">
    <source>
        <dbReference type="ARBA" id="ARBA00023136"/>
    </source>
</evidence>
<feature type="transmembrane region" description="Helical" evidence="9">
    <location>
        <begin position="597"/>
        <end position="621"/>
    </location>
</feature>
<feature type="transmembrane region" description="Helical" evidence="9">
    <location>
        <begin position="156"/>
        <end position="177"/>
    </location>
</feature>
<protein>
    <recommendedName>
        <fullName evidence="14">P-loop containing nucleoside triphosphate hydrolase protein</fullName>
    </recommendedName>
</protein>
<evidence type="ECO:0000256" key="5">
    <source>
        <dbReference type="ARBA" id="ARBA00022840"/>
    </source>
</evidence>
<dbReference type="PANTHER" id="PTHR24223:SF415">
    <property type="entry name" value="FI20190P1"/>
    <property type="match status" value="1"/>
</dbReference>
<proteinExistence type="predicted"/>
<dbReference type="Pfam" id="PF00005">
    <property type="entry name" value="ABC_tran"/>
    <property type="match status" value="2"/>
</dbReference>
<dbReference type="STRING" id="933852.A0A0C2W5W0"/>
<dbReference type="CDD" id="cd03244">
    <property type="entry name" value="ABCC_MRP_domain2"/>
    <property type="match status" value="1"/>
</dbReference>
<dbReference type="InterPro" id="IPR017871">
    <property type="entry name" value="ABC_transporter-like_CS"/>
</dbReference>
<reference evidence="12 13" key="1">
    <citation type="submission" date="2014-04" db="EMBL/GenBank/DDBJ databases">
        <authorList>
            <consortium name="DOE Joint Genome Institute"/>
            <person name="Kuo A."/>
            <person name="Zuccaro A."/>
            <person name="Kohler A."/>
            <person name="Nagy L.G."/>
            <person name="Floudas D."/>
            <person name="Copeland A."/>
            <person name="Barry K.W."/>
            <person name="Cichocki N."/>
            <person name="Veneault-Fourrey C."/>
            <person name="LaButti K."/>
            <person name="Lindquist E.A."/>
            <person name="Lipzen A."/>
            <person name="Lundell T."/>
            <person name="Morin E."/>
            <person name="Murat C."/>
            <person name="Sun H."/>
            <person name="Tunlid A."/>
            <person name="Henrissat B."/>
            <person name="Grigoriev I.V."/>
            <person name="Hibbett D.S."/>
            <person name="Martin F."/>
            <person name="Nordberg H.P."/>
            <person name="Cantor M.N."/>
            <person name="Hua S.X."/>
        </authorList>
    </citation>
    <scope>NUCLEOTIDE SEQUENCE [LARGE SCALE GENOMIC DNA]</scope>
    <source>
        <strain evidence="12 13">MAFF 305830</strain>
    </source>
</reference>
<feature type="transmembrane region" description="Helical" evidence="9">
    <location>
        <begin position="1229"/>
        <end position="1247"/>
    </location>
</feature>
<dbReference type="EMBL" id="KN824370">
    <property type="protein sequence ID" value="KIM21838.1"/>
    <property type="molecule type" value="Genomic_DNA"/>
</dbReference>
<dbReference type="InterPro" id="IPR027417">
    <property type="entry name" value="P-loop_NTPase"/>
</dbReference>
<dbReference type="PANTHER" id="PTHR24223">
    <property type="entry name" value="ATP-BINDING CASSETTE SUB-FAMILY C"/>
    <property type="match status" value="1"/>
</dbReference>
<keyword evidence="7 9" id="KW-0472">Membrane</keyword>
<dbReference type="Gene3D" id="1.20.1560.10">
    <property type="entry name" value="ABC transporter type 1, transmembrane domain"/>
    <property type="match status" value="2"/>
</dbReference>
<evidence type="ECO:0000256" key="9">
    <source>
        <dbReference type="SAM" id="Phobius"/>
    </source>
</evidence>
<dbReference type="CDD" id="cd18596">
    <property type="entry name" value="ABC_6TM_VMR1_D1_like"/>
    <property type="match status" value="1"/>
</dbReference>
<evidence type="ECO:0000256" key="3">
    <source>
        <dbReference type="ARBA" id="ARBA00022692"/>
    </source>
</evidence>